<accession>A0A8S3JDA2</accession>
<evidence type="ECO:0000256" key="1">
    <source>
        <dbReference type="SAM" id="MobiDB-lite"/>
    </source>
</evidence>
<feature type="region of interest" description="Disordered" evidence="1">
    <location>
        <begin position="17"/>
        <end position="55"/>
    </location>
</feature>
<name>A0A8S3JDA2_9BILA</name>
<dbReference type="Proteomes" id="UP000681967">
    <property type="component" value="Unassembled WGS sequence"/>
</dbReference>
<dbReference type="AlphaFoldDB" id="A0A8S3JDA2"/>
<feature type="non-terminal residue" evidence="3">
    <location>
        <position position="1"/>
    </location>
</feature>
<protein>
    <submittedName>
        <fullName evidence="3">Uncharacterized protein</fullName>
    </submittedName>
</protein>
<organism evidence="3 4">
    <name type="scientific">Rotaria magnacalcarata</name>
    <dbReference type="NCBI Taxonomy" id="392030"/>
    <lineage>
        <taxon>Eukaryota</taxon>
        <taxon>Metazoa</taxon>
        <taxon>Spiralia</taxon>
        <taxon>Gnathifera</taxon>
        <taxon>Rotifera</taxon>
        <taxon>Eurotatoria</taxon>
        <taxon>Bdelloidea</taxon>
        <taxon>Philodinida</taxon>
        <taxon>Philodinidae</taxon>
        <taxon>Rotaria</taxon>
    </lineage>
</organism>
<evidence type="ECO:0000313" key="2">
    <source>
        <dbReference type="EMBL" id="CAF5142840.1"/>
    </source>
</evidence>
<dbReference type="EMBL" id="CAJOBJ010356301">
    <property type="protein sequence ID" value="CAF5214554.1"/>
    <property type="molecule type" value="Genomic_DNA"/>
</dbReference>
<comment type="caution">
    <text evidence="3">The sequence shown here is derived from an EMBL/GenBank/DDBJ whole genome shotgun (WGS) entry which is preliminary data.</text>
</comment>
<reference evidence="3" key="1">
    <citation type="submission" date="2021-02" db="EMBL/GenBank/DDBJ databases">
        <authorList>
            <person name="Nowell W R."/>
        </authorList>
    </citation>
    <scope>NUCLEOTIDE SEQUENCE</scope>
</reference>
<sequence>MLKFCRSATDIHVHRVDSRDDDHVDDDDDEHDNGKSDDDVFLEASPKKSRSKIIRHQSVVNLPKNESRRFQQQSSCTTIRRHASQCSSNEFTYDQRYLQTKENSQLILANTFTKKTPPPITIITRKNRSMQSEQIAYEEPQLEQTE</sequence>
<proteinExistence type="predicted"/>
<dbReference type="EMBL" id="CAJOBH010253016">
    <property type="protein sequence ID" value="CAF5142840.1"/>
    <property type="molecule type" value="Genomic_DNA"/>
</dbReference>
<dbReference type="Proteomes" id="UP000681720">
    <property type="component" value="Unassembled WGS sequence"/>
</dbReference>
<gene>
    <name evidence="2" type="ORF">BYL167_LOCUS70541</name>
    <name evidence="3" type="ORF">GIL414_LOCUS81001</name>
</gene>
<evidence type="ECO:0000313" key="3">
    <source>
        <dbReference type="EMBL" id="CAF5214554.1"/>
    </source>
</evidence>
<evidence type="ECO:0000313" key="4">
    <source>
        <dbReference type="Proteomes" id="UP000681720"/>
    </source>
</evidence>